<gene>
    <name evidence="1" type="ORF">EVOR1521_LOCUS7776</name>
</gene>
<organism evidence="1 2">
    <name type="scientific">Effrenium voratum</name>
    <dbReference type="NCBI Taxonomy" id="2562239"/>
    <lineage>
        <taxon>Eukaryota</taxon>
        <taxon>Sar</taxon>
        <taxon>Alveolata</taxon>
        <taxon>Dinophyceae</taxon>
        <taxon>Suessiales</taxon>
        <taxon>Symbiodiniaceae</taxon>
        <taxon>Effrenium</taxon>
    </lineage>
</organism>
<dbReference type="Gene3D" id="3.30.420.10">
    <property type="entry name" value="Ribonuclease H-like superfamily/Ribonuclease H"/>
    <property type="match status" value="1"/>
</dbReference>
<evidence type="ECO:0008006" key="3">
    <source>
        <dbReference type="Google" id="ProtNLM"/>
    </source>
</evidence>
<reference evidence="1" key="1">
    <citation type="submission" date="2023-08" db="EMBL/GenBank/DDBJ databases">
        <authorList>
            <person name="Chen Y."/>
            <person name="Shah S."/>
            <person name="Dougan E. K."/>
            <person name="Thang M."/>
            <person name="Chan C."/>
        </authorList>
    </citation>
    <scope>NUCLEOTIDE SEQUENCE</scope>
</reference>
<dbReference type="InterPro" id="IPR012337">
    <property type="entry name" value="RNaseH-like_sf"/>
</dbReference>
<name>A0AA36I204_9DINO</name>
<keyword evidence="2" id="KW-1185">Reference proteome</keyword>
<accession>A0AA36I204</accession>
<dbReference type="InterPro" id="IPR036397">
    <property type="entry name" value="RNaseH_sf"/>
</dbReference>
<dbReference type="SUPFAM" id="SSF53098">
    <property type="entry name" value="Ribonuclease H-like"/>
    <property type="match status" value="1"/>
</dbReference>
<comment type="caution">
    <text evidence="1">The sequence shown here is derived from an EMBL/GenBank/DDBJ whole genome shotgun (WGS) entry which is preliminary data.</text>
</comment>
<sequence>MVSYWHQARYVVGSNAMHALIWSLRRTHKAVLWTDSAYVATHFWRLQASPCAELPNSHGDLWQEVRDNLSVSNGGFKVIHVPAHQQHDTNLAEADMWTEIRKLTLRRPKDANVAWHLFGRSGRNIGIMSSKHCAMSDSSGSSILQ</sequence>
<dbReference type="GO" id="GO:0003676">
    <property type="term" value="F:nucleic acid binding"/>
    <property type="evidence" value="ECO:0007669"/>
    <property type="project" value="InterPro"/>
</dbReference>
<protein>
    <recommendedName>
        <fullName evidence="3">RNase H type-1 domain-containing protein</fullName>
    </recommendedName>
</protein>
<evidence type="ECO:0000313" key="1">
    <source>
        <dbReference type="EMBL" id="CAJ1379581.1"/>
    </source>
</evidence>
<dbReference type="AlphaFoldDB" id="A0AA36I204"/>
<proteinExistence type="predicted"/>
<dbReference type="Proteomes" id="UP001178507">
    <property type="component" value="Unassembled WGS sequence"/>
</dbReference>
<evidence type="ECO:0000313" key="2">
    <source>
        <dbReference type="Proteomes" id="UP001178507"/>
    </source>
</evidence>
<dbReference type="EMBL" id="CAUJNA010000643">
    <property type="protein sequence ID" value="CAJ1379581.1"/>
    <property type="molecule type" value="Genomic_DNA"/>
</dbReference>